<gene>
    <name evidence="1" type="ORF">UFOVP39_14</name>
</gene>
<reference evidence="1" key="1">
    <citation type="submission" date="2020-05" db="EMBL/GenBank/DDBJ databases">
        <authorList>
            <person name="Chiriac C."/>
            <person name="Salcher M."/>
            <person name="Ghai R."/>
            <person name="Kavagutti S V."/>
        </authorList>
    </citation>
    <scope>NUCLEOTIDE SEQUENCE</scope>
</reference>
<protein>
    <submittedName>
        <fullName evidence="1">Uncharacterized protein</fullName>
    </submittedName>
</protein>
<proteinExistence type="predicted"/>
<sequence>MKILDVDEQADGSAIVKVYLTVEEVKLLLEIHRAPAGREAIVDLLKEFLDKNKTNLGNTRCREFGCVYGTCLQPGESEQPCYCTQITGVPSKE</sequence>
<organism evidence="1">
    <name type="scientific">uncultured Caudovirales phage</name>
    <dbReference type="NCBI Taxonomy" id="2100421"/>
    <lineage>
        <taxon>Viruses</taxon>
        <taxon>Duplodnaviria</taxon>
        <taxon>Heunggongvirae</taxon>
        <taxon>Uroviricota</taxon>
        <taxon>Caudoviricetes</taxon>
        <taxon>Peduoviridae</taxon>
        <taxon>Maltschvirus</taxon>
        <taxon>Maltschvirus maltsch</taxon>
    </lineage>
</organism>
<dbReference type="EMBL" id="LR797813">
    <property type="protein sequence ID" value="CAB4240586.1"/>
    <property type="molecule type" value="Genomic_DNA"/>
</dbReference>
<name>A0A6J5T7H6_9CAUD</name>
<accession>A0A6J5T7H6</accession>
<evidence type="ECO:0000313" key="1">
    <source>
        <dbReference type="EMBL" id="CAB4240586.1"/>
    </source>
</evidence>